<keyword evidence="2" id="KW-0547">Nucleotide-binding</keyword>
<dbReference type="EMBL" id="FOBW01000002">
    <property type="protein sequence ID" value="SEM28101.1"/>
    <property type="molecule type" value="Genomic_DNA"/>
</dbReference>
<dbReference type="GO" id="GO:0005886">
    <property type="term" value="C:plasma membrane"/>
    <property type="evidence" value="ECO:0007669"/>
    <property type="project" value="TreeGrafter"/>
</dbReference>
<keyword evidence="3" id="KW-0067">ATP-binding</keyword>
<dbReference type="PANTHER" id="PTHR30258">
    <property type="entry name" value="TYPE II SECRETION SYSTEM PROTEIN GSPE-RELATED"/>
    <property type="match status" value="1"/>
</dbReference>
<dbReference type="AlphaFoldDB" id="A0A1H7X370"/>
<evidence type="ECO:0000256" key="2">
    <source>
        <dbReference type="ARBA" id="ARBA00022741"/>
    </source>
</evidence>
<comment type="similarity">
    <text evidence="1">Belongs to the GSP E family.</text>
</comment>
<dbReference type="SUPFAM" id="SSF52540">
    <property type="entry name" value="P-loop containing nucleoside triphosphate hydrolases"/>
    <property type="match status" value="1"/>
</dbReference>
<evidence type="ECO:0000256" key="1">
    <source>
        <dbReference type="ARBA" id="ARBA00006611"/>
    </source>
</evidence>
<dbReference type="Gene3D" id="3.30.450.90">
    <property type="match status" value="1"/>
</dbReference>
<accession>A0A1H7X370</accession>
<evidence type="ECO:0000313" key="6">
    <source>
        <dbReference type="Proteomes" id="UP000198553"/>
    </source>
</evidence>
<dbReference type="STRING" id="930146.SAMN05192533_10226"/>
<dbReference type="Gene3D" id="3.40.50.300">
    <property type="entry name" value="P-loop containing nucleotide triphosphate hydrolases"/>
    <property type="match status" value="1"/>
</dbReference>
<dbReference type="GO" id="GO:0016887">
    <property type="term" value="F:ATP hydrolysis activity"/>
    <property type="evidence" value="ECO:0007669"/>
    <property type="project" value="TreeGrafter"/>
</dbReference>
<sequence>MFEIERSIQALADSILNDALQKGASDIHIIPHGKDTMIKFRLGNQLLQRYTLEKVVCERLISHFKFISSMDIGDKRRPQSGAFSYCYKGIEVGLRISTLPATKSESMVIRLLPQQNQIPFYQLSLFPNTSKKLISLMKHAHGLVILTGPTGSGKTTTLYSLLSEASQMINRHVITLEDPIEKQNDTVLQIQVNEKAGISYASGLKAILRHDPDIIMVGEIRDQETAEIAVRAALTGHLVLTTMHTRDAKGAIYRLLEFGINWLEIEQTLIAVTAQRLVELACPYCEKECSPYCYTSGRGKRGSVFEVLTGNSLTAVLRQAKGIDEGTRYATLRDAVSKGIALGFIKEEEFKRWILDEQER</sequence>
<evidence type="ECO:0000313" key="5">
    <source>
        <dbReference type="EMBL" id="SEM28101.1"/>
    </source>
</evidence>
<dbReference type="RefSeq" id="WP_280139925.1">
    <property type="nucleotide sequence ID" value="NZ_FOBW01000002.1"/>
</dbReference>
<dbReference type="SMART" id="SM00382">
    <property type="entry name" value="AAA"/>
    <property type="match status" value="1"/>
</dbReference>
<dbReference type="Proteomes" id="UP000198553">
    <property type="component" value="Unassembled WGS sequence"/>
</dbReference>
<dbReference type="InterPro" id="IPR047667">
    <property type="entry name" value="ATPase_ComGA"/>
</dbReference>
<evidence type="ECO:0000259" key="4">
    <source>
        <dbReference type="PROSITE" id="PS00662"/>
    </source>
</evidence>
<protein>
    <submittedName>
        <fullName evidence="5">Competence-related pilin export protein ComGA</fullName>
    </submittedName>
</protein>
<dbReference type="InterPro" id="IPR003593">
    <property type="entry name" value="AAA+_ATPase"/>
</dbReference>
<name>A0A1H7X370_9BACI</name>
<dbReference type="Pfam" id="PF00437">
    <property type="entry name" value="T2SSE"/>
    <property type="match status" value="1"/>
</dbReference>
<organism evidence="5 6">
    <name type="scientific">Mesobacillus persicus</name>
    <dbReference type="NCBI Taxonomy" id="930146"/>
    <lineage>
        <taxon>Bacteria</taxon>
        <taxon>Bacillati</taxon>
        <taxon>Bacillota</taxon>
        <taxon>Bacilli</taxon>
        <taxon>Bacillales</taxon>
        <taxon>Bacillaceae</taxon>
        <taxon>Mesobacillus</taxon>
    </lineage>
</organism>
<dbReference type="PANTHER" id="PTHR30258:SF2">
    <property type="entry name" value="COMG OPERON PROTEIN 1"/>
    <property type="match status" value="1"/>
</dbReference>
<dbReference type="InterPro" id="IPR027417">
    <property type="entry name" value="P-loop_NTPase"/>
</dbReference>
<dbReference type="GO" id="GO:0005524">
    <property type="term" value="F:ATP binding"/>
    <property type="evidence" value="ECO:0007669"/>
    <property type="project" value="UniProtKB-KW"/>
</dbReference>
<dbReference type="CDD" id="cd01129">
    <property type="entry name" value="PulE-GspE-like"/>
    <property type="match status" value="1"/>
</dbReference>
<feature type="domain" description="Bacterial type II secretion system protein E" evidence="4">
    <location>
        <begin position="208"/>
        <end position="222"/>
    </location>
</feature>
<gene>
    <name evidence="5" type="ORF">SAMN05192533_10226</name>
</gene>
<dbReference type="NCBIfam" id="NF041000">
    <property type="entry name" value="ATPase_ComGA"/>
    <property type="match status" value="1"/>
</dbReference>
<dbReference type="PROSITE" id="PS00662">
    <property type="entry name" value="T2SP_E"/>
    <property type="match status" value="1"/>
</dbReference>
<dbReference type="InterPro" id="IPR001482">
    <property type="entry name" value="T2SS/T4SS_dom"/>
</dbReference>
<reference evidence="6" key="1">
    <citation type="submission" date="2016-10" db="EMBL/GenBank/DDBJ databases">
        <authorList>
            <person name="Varghese N."/>
            <person name="Submissions S."/>
        </authorList>
    </citation>
    <scope>NUCLEOTIDE SEQUENCE [LARGE SCALE GENOMIC DNA]</scope>
    <source>
        <strain evidence="6">B48,IBRC-M 10115,DSM 25386,CECT 8001</strain>
    </source>
</reference>
<evidence type="ECO:0000256" key="3">
    <source>
        <dbReference type="ARBA" id="ARBA00022840"/>
    </source>
</evidence>
<keyword evidence="6" id="KW-1185">Reference proteome</keyword>
<proteinExistence type="inferred from homology"/>